<reference evidence="1 2" key="2">
    <citation type="journal article" date="2004" name="Nature">
        <title>Finishing the euchromatic sequence of the human genome.</title>
        <authorList>
            <consortium name="International Human Genome Sequencing Consortium"/>
        </authorList>
    </citation>
    <scope>NUCLEOTIDE SEQUENCE [LARGE SCALE GENOMIC DNA]</scope>
</reference>
<dbReference type="AlphaFoldDB" id="A0A7P0TAZ5"/>
<accession>A0A7P0TAZ5</accession>
<dbReference type="GeneTree" id="ENSGT00940000158429"/>
<reference evidence="1 2" key="1">
    <citation type="journal article" date="2001" name="Nature">
        <title>Initial sequencing and analysis of the human genome.</title>
        <authorList>
            <consortium name="International Human Genome Sequencing Consortium"/>
            <person name="Lander E.S."/>
            <person name="Linton L.M."/>
            <person name="Birren B."/>
            <person name="Nusbaum C."/>
            <person name="Zody M.C."/>
            <person name="Baldwin J."/>
            <person name="Devon K."/>
            <person name="Dewar K."/>
            <person name="Doyle M."/>
            <person name="FitzHugh W."/>
            <person name="Funke R."/>
            <person name="Gage D."/>
            <person name="Harris K."/>
            <person name="Heaford A."/>
            <person name="Howland J."/>
            <person name="Kann L."/>
            <person name="Lehoczky J."/>
            <person name="LeVine R."/>
            <person name="McEwan P."/>
            <person name="McKernan K."/>
            <person name="Meldrim J."/>
            <person name="Mesirov J.P."/>
            <person name="Miranda C."/>
            <person name="Morris W."/>
            <person name="Naylor J."/>
            <person name="Raymond C."/>
            <person name="Rosetti M."/>
            <person name="Santos R."/>
            <person name="Sheridan A."/>
            <person name="Sougnez C."/>
            <person name="Stange-Thomann N."/>
            <person name="Stojanovic N."/>
            <person name="Subramanian A."/>
            <person name="Wyman D."/>
            <person name="Rogers J."/>
            <person name="Sulston J."/>
            <person name="Ainscough R."/>
            <person name="Beck S."/>
            <person name="Bentley D."/>
            <person name="Burton J."/>
            <person name="Clee C."/>
            <person name="Carter N."/>
            <person name="Coulson A."/>
            <person name="Deadman R."/>
            <person name="Deloukas P."/>
            <person name="Dunham A."/>
            <person name="Dunham I."/>
            <person name="Durbin R."/>
            <person name="French L."/>
            <person name="Grafham D."/>
            <person name="Gregory S."/>
            <person name="Hubbard T."/>
            <person name="Humphray S."/>
            <person name="Hunt A."/>
            <person name="Jones M."/>
            <person name="Lloyd C."/>
            <person name="McMurray A."/>
            <person name="Matthews L."/>
            <person name="Mercer S."/>
            <person name="Milne S."/>
            <person name="Mullikin J.C."/>
            <person name="Mungall A."/>
            <person name="Plumb R."/>
            <person name="Ross M."/>
            <person name="Shownkeen R."/>
            <person name="Sims S."/>
            <person name="Waterston R.H."/>
            <person name="Wilson R.K."/>
            <person name="Hillier L.W."/>
            <person name="McPherson J.D."/>
            <person name="Marra M.A."/>
            <person name="Mardis E.R."/>
            <person name="Fulton L.A."/>
            <person name="Chinwalla A.T."/>
            <person name="Pepin K.H."/>
            <person name="Gish W.R."/>
            <person name="Chissoe S.L."/>
            <person name="Wendl M.C."/>
            <person name="Delehaunty K.D."/>
            <person name="Miner T.L."/>
            <person name="Delehaunty A."/>
            <person name="Kramer J.B."/>
            <person name="Cook L.L."/>
            <person name="Fulton R.S."/>
            <person name="Johnson D.L."/>
            <person name="Minx P.J."/>
            <person name="Clifton S.W."/>
            <person name="Hawkins T."/>
            <person name="Branscomb E."/>
            <person name="Predki P."/>
            <person name="Richardson P."/>
            <person name="Wenning S."/>
            <person name="Slezak T."/>
            <person name="Doggett N."/>
            <person name="Cheng J.F."/>
            <person name="Olsen A."/>
            <person name="Lucas S."/>
            <person name="Elkin C."/>
            <person name="Uberbacher E."/>
            <person name="Frazier M."/>
            <person name="Gibbs R.A."/>
            <person name="Muzny D.M."/>
            <person name="Scherer S.E."/>
            <person name="Bouck J.B."/>
            <person name="Sodergren E.J."/>
            <person name="Worley K.C."/>
            <person name="Rives C.M."/>
            <person name="Gorrell J.H."/>
            <person name="Metzker M.L."/>
            <person name="Naylor S.L."/>
            <person name="Kucherlapati R.S."/>
            <person name="Nelson D.L."/>
            <person name="Weinstock G.M."/>
            <person name="Sakaki Y."/>
            <person name="Fujiyama A."/>
            <person name="Hattori M."/>
            <person name="Yada T."/>
            <person name="Toyoda A."/>
            <person name="Itoh T."/>
            <person name="Kawagoe C."/>
            <person name="Watanabe H."/>
            <person name="Totoki Y."/>
            <person name="Taylor T."/>
            <person name="Weissenbach J."/>
            <person name="Heilig R."/>
            <person name="Saurin W."/>
            <person name="Artiguenave F."/>
            <person name="Brottier P."/>
            <person name="Bruls T."/>
            <person name="Pelletier E."/>
            <person name="Robert C."/>
            <person name="Wincker P."/>
            <person name="Smith D.R."/>
            <person name="Doucette-Stamm L."/>
            <person name="Rubenfield M."/>
            <person name="Weinstock K."/>
            <person name="Lee H.M."/>
            <person name="Dubois J."/>
            <person name="Rosenthal A."/>
            <person name="Platzer M."/>
            <person name="Nyakatura G."/>
            <person name="Taudien S."/>
            <person name="Rump A."/>
            <person name="Yang H."/>
            <person name="Yu J."/>
            <person name="Wang J."/>
            <person name="Huang G."/>
            <person name="Gu J."/>
            <person name="Hood L."/>
            <person name="Rowen L."/>
            <person name="Madan A."/>
            <person name="Qin S."/>
            <person name="Davis R.W."/>
            <person name="Federspiel N.A."/>
            <person name="Abola A.P."/>
            <person name="Proctor M.J."/>
            <person name="Myers R.M."/>
            <person name="Schmutz J."/>
            <person name="Dickson M."/>
            <person name="Grimwood J."/>
            <person name="Cox D.R."/>
            <person name="Olson M.V."/>
            <person name="Kaul R."/>
            <person name="Raymond C."/>
            <person name="Shimizu N."/>
            <person name="Kawasaki K."/>
            <person name="Minoshima S."/>
            <person name="Evans G.A."/>
            <person name="Athanasiou M."/>
            <person name="Schultz R."/>
            <person name="Roe B.A."/>
            <person name="Chen F."/>
            <person name="Pan H."/>
            <person name="Ramser J."/>
            <person name="Lehrach H."/>
            <person name="Reinhardt R."/>
            <person name="McCombie W.R."/>
            <person name="de la Bastide M."/>
            <person name="Dedhia N."/>
            <person name="Blocker H."/>
            <person name="Hornischer K."/>
            <person name="Nordsiek G."/>
            <person name="Agarwala R."/>
            <person name="Aravind L."/>
            <person name="Bailey J.A."/>
            <person name="Bateman A."/>
            <person name="Batzoglou S."/>
            <person name="Birney E."/>
            <person name="Bork P."/>
            <person name="Brown D.G."/>
            <person name="Burge C.B."/>
            <person name="Cerutti L."/>
            <person name="Chen H.C."/>
            <person name="Church D."/>
            <person name="Clamp M."/>
            <person name="Copley R.R."/>
            <person name="Doerks T."/>
            <person name="Eddy S.R."/>
            <person name="Eichler E.E."/>
            <person name="Furey T.S."/>
            <person name="Galagan J."/>
            <person name="Gilbert J.G."/>
            <person name="Harmon C."/>
            <person name="Hayashizaki Y."/>
            <person name="Haussler D."/>
            <person name="Hermjakob H."/>
            <person name="Hokamp K."/>
            <person name="Jang W."/>
            <person name="Johnson L.S."/>
            <person name="Jones T.A."/>
            <person name="Kasif S."/>
            <person name="Kaspryzk A."/>
            <person name="Kennedy S."/>
            <person name="Kent W.J."/>
            <person name="Kitts P."/>
            <person name="Koonin E.V."/>
            <person name="Korf I."/>
            <person name="Kulp D."/>
            <person name="Lancet D."/>
            <person name="Lowe T.M."/>
            <person name="McLysaght A."/>
            <person name="Mikkelsen T."/>
            <person name="Moran J.V."/>
            <person name="Mulder N."/>
            <person name="Pollara V.J."/>
            <person name="Ponting C.P."/>
            <person name="Schuler G."/>
            <person name="Schultz J."/>
            <person name="Slater G."/>
            <person name="Smit A.F."/>
            <person name="Stupka E."/>
            <person name="Szustakowski J."/>
            <person name="Thierry-Mieg D."/>
            <person name="Thierry-Mieg J."/>
            <person name="Wagner L."/>
            <person name="Wallis J."/>
            <person name="Wheeler R."/>
            <person name="Williams A."/>
            <person name="Wolf Y.I."/>
            <person name="Wolfe K.H."/>
            <person name="Yang S.P."/>
            <person name="Yeh R.F."/>
            <person name="Collins F."/>
            <person name="Guyer M.S."/>
            <person name="Peterson J."/>
            <person name="Felsenfeld A."/>
            <person name="Wetterstrand K.A."/>
            <person name="Patrinos A."/>
            <person name="Morgan M.J."/>
            <person name="de Jong P."/>
            <person name="Catanese J.J."/>
            <person name="Osoegawa K."/>
            <person name="Shizuya H."/>
            <person name="Choi S."/>
            <person name="Chen Y.J."/>
        </authorList>
    </citation>
    <scope>NUCLEOTIDE SEQUENCE [LARGE SCALE GENOMIC DNA]</scope>
</reference>
<dbReference type="Ensembl" id="ENST00000681916.1">
    <property type="protein sequence ID" value="ENSP00000506477.1"/>
    <property type="gene ID" value="ENSG00000117054.15"/>
</dbReference>
<dbReference type="OrthoDB" id="434771at2759"/>
<evidence type="ECO:0000313" key="2">
    <source>
        <dbReference type="Proteomes" id="UP000005640"/>
    </source>
</evidence>
<keyword evidence="2" id="KW-1185">Reference proteome</keyword>
<dbReference type="EMBL" id="AL357314">
    <property type="status" value="NOT_ANNOTATED_CDS"/>
    <property type="molecule type" value="Genomic_DNA"/>
</dbReference>
<protein>
    <submittedName>
        <fullName evidence="1">Acyl-CoA dehydrogenase medium chain</fullName>
    </submittedName>
</protein>
<evidence type="ECO:0000313" key="1">
    <source>
        <dbReference type="Ensembl" id="ENSP00000506477.1"/>
    </source>
</evidence>
<dbReference type="Proteomes" id="UP000005640">
    <property type="component" value="Chromosome 1"/>
</dbReference>
<organism evidence="1 2">
    <name type="scientific">Homo sapiens</name>
    <name type="common">Human</name>
    <dbReference type="NCBI Taxonomy" id="9606"/>
    <lineage>
        <taxon>Eukaryota</taxon>
        <taxon>Metazoa</taxon>
        <taxon>Chordata</taxon>
        <taxon>Craniata</taxon>
        <taxon>Vertebrata</taxon>
        <taxon>Euteleostomi</taxon>
        <taxon>Mammalia</taxon>
        <taxon>Eutheria</taxon>
        <taxon>Euarchontoglires</taxon>
        <taxon>Primates</taxon>
        <taxon>Haplorrhini</taxon>
        <taxon>Catarrhini</taxon>
        <taxon>Hominidae</taxon>
        <taxon>Homo</taxon>
    </lineage>
</organism>
<name>A0A7P0TAZ5_HUMAN</name>
<dbReference type="OpenTargets" id="ENSG00000117054"/>
<proteinExistence type="predicted"/>
<dbReference type="Ensembl" id="ENST00000681916.1">
    <property type="protein sequence ID" value="ENSP00000506477.1"/>
    <property type="gene ID" value="ENSG00000117054.16"/>
</dbReference>
<reference evidence="1" key="4">
    <citation type="submission" date="2025-08" db="UniProtKB">
        <authorList>
            <consortium name="Ensembl"/>
        </authorList>
    </citation>
    <scope>IDENTIFICATION</scope>
</reference>
<sequence length="52" mass="5858">MAAGFGRCCRSSPNSRKNFKLLLVNLPERKSSQWLQNMIKLVNSFSSSIQSP</sequence>
<reference evidence="1" key="5">
    <citation type="submission" date="2025-09" db="UniProtKB">
        <authorList>
            <consortium name="Ensembl"/>
        </authorList>
    </citation>
    <scope>IDENTIFICATION</scope>
</reference>
<dbReference type="HGNC" id="HGNC:89">
    <property type="gene designation" value="ACADM"/>
</dbReference>
<reference evidence="1 2" key="3">
    <citation type="journal article" date="2006" name="Nature">
        <title>The DNA sequence and biological annotation of human chromosome 1.</title>
        <authorList>
            <person name="Gregory S.G."/>
            <person name="Barlow K.F."/>
            <person name="McLay K.E."/>
            <person name="Kaul R."/>
            <person name="Swarbreck D."/>
            <person name="Dunham A."/>
            <person name="Scott C.E."/>
            <person name="Howe K.L."/>
            <person name="Woodfine K."/>
            <person name="Spencer C.C."/>
            <person name="Jones M.C."/>
            <person name="Gillson C."/>
            <person name="Searle S."/>
            <person name="Zhou Y."/>
            <person name="Kokocinski F."/>
            <person name="McDonald L."/>
            <person name="Evans R."/>
            <person name="Phillips K."/>
            <person name="Atkinson A."/>
            <person name="Cooper R."/>
            <person name="Jones C."/>
            <person name="Hall R.E."/>
            <person name="Andrews T.D."/>
            <person name="Lloyd C."/>
            <person name="Ainscough R."/>
            <person name="Almeida J.P."/>
            <person name="Ambrose K.D."/>
            <person name="Anderson F."/>
            <person name="Andrew R.W."/>
            <person name="Ashwell R.I."/>
            <person name="Aubin K."/>
            <person name="Babbage A.K."/>
            <person name="Bagguley C.L."/>
            <person name="Bailey J."/>
            <person name="Beasley H."/>
            <person name="Bethel G."/>
            <person name="Bird C.P."/>
            <person name="Bray-Allen S."/>
            <person name="Brown J.Y."/>
            <person name="Brown A.J."/>
            <person name="Buckley D."/>
            <person name="Burton J."/>
            <person name="Bye J."/>
            <person name="Carder C."/>
            <person name="Chapman J.C."/>
            <person name="Clark S.Y."/>
            <person name="Clarke G."/>
            <person name="Clee C."/>
            <person name="Cobley V."/>
            <person name="Collier R.E."/>
            <person name="Corby N."/>
            <person name="Coville G.J."/>
            <person name="Davies J."/>
            <person name="Deadman R."/>
            <person name="Dunn M."/>
            <person name="Earthrowl M."/>
            <person name="Ellington A.G."/>
            <person name="Errington H."/>
            <person name="Frankish A."/>
            <person name="Frankland J."/>
            <person name="French L."/>
            <person name="Garner P."/>
            <person name="Garnett J."/>
            <person name="Gay L."/>
            <person name="Ghori M.R."/>
            <person name="Gibson R."/>
            <person name="Gilby L.M."/>
            <person name="Gillett W."/>
            <person name="Glithero R.J."/>
            <person name="Grafham D.V."/>
            <person name="Griffiths C."/>
            <person name="Griffiths-Jones S."/>
            <person name="Grocock R."/>
            <person name="Hammond S."/>
            <person name="Harrison E.S."/>
            <person name="Hart E."/>
            <person name="Haugen E."/>
            <person name="Heath P.D."/>
            <person name="Holmes S."/>
            <person name="Holt K."/>
            <person name="Howden P.J."/>
            <person name="Hunt A.R."/>
            <person name="Hunt S.E."/>
            <person name="Hunter G."/>
            <person name="Isherwood J."/>
            <person name="James R."/>
            <person name="Johnson C."/>
            <person name="Johnson D."/>
            <person name="Joy A."/>
            <person name="Kay M."/>
            <person name="Kershaw J.K."/>
            <person name="Kibukawa M."/>
            <person name="Kimberley A.M."/>
            <person name="King A."/>
            <person name="Knights A.J."/>
            <person name="Lad H."/>
            <person name="Laird G."/>
            <person name="Lawlor S."/>
            <person name="Leongamornlert D.A."/>
            <person name="Lloyd D.M."/>
            <person name="Loveland J."/>
            <person name="Lovell J."/>
            <person name="Lush M.J."/>
            <person name="Lyne R."/>
            <person name="Martin S."/>
            <person name="Mashreghi-Mohammadi M."/>
            <person name="Matthews L."/>
            <person name="Matthews N.S."/>
            <person name="McLaren S."/>
            <person name="Milne S."/>
            <person name="Mistry S."/>
            <person name="Moore M.J."/>
            <person name="Nickerson T."/>
            <person name="O'Dell C.N."/>
            <person name="Oliver K."/>
            <person name="Palmeiri A."/>
            <person name="Palmer S.A."/>
            <person name="Parker A."/>
            <person name="Patel D."/>
            <person name="Pearce A.V."/>
            <person name="Peck A.I."/>
            <person name="Pelan S."/>
            <person name="Phelps K."/>
            <person name="Phillimore B.J."/>
            <person name="Plumb R."/>
            <person name="Rajan J."/>
            <person name="Raymond C."/>
            <person name="Rouse G."/>
            <person name="Saenphimmachak C."/>
            <person name="Sehra H.K."/>
            <person name="Sheridan E."/>
            <person name="Shownkeen R."/>
            <person name="Sims S."/>
            <person name="Skuce C.D."/>
            <person name="Smith M."/>
            <person name="Steward C."/>
            <person name="Subramanian S."/>
            <person name="Sycamore N."/>
            <person name="Tracey A."/>
            <person name="Tromans A."/>
            <person name="Van Helmond Z."/>
            <person name="Wall M."/>
            <person name="Wallis J.M."/>
            <person name="White S."/>
            <person name="Whitehead S.L."/>
            <person name="Wilkinson J.E."/>
            <person name="Willey D.L."/>
            <person name="Williams H."/>
            <person name="Wilming L."/>
            <person name="Wray P.W."/>
            <person name="Wu Z."/>
            <person name="Coulson A."/>
            <person name="Vaudin M."/>
            <person name="Sulston J.E."/>
            <person name="Durbin R."/>
            <person name="Hubbard T."/>
            <person name="Wooster R."/>
            <person name="Dunham I."/>
            <person name="Carter N.P."/>
            <person name="McVean G."/>
            <person name="Ross M.T."/>
            <person name="Harrow J."/>
            <person name="Olson M.V."/>
            <person name="Beck S."/>
            <person name="Rogers J."/>
            <person name="Bentley D.R."/>
            <person name="Banerjee R."/>
            <person name="Bryant S.P."/>
            <person name="Burford D.C."/>
            <person name="Burrill W.D."/>
            <person name="Clegg S.M."/>
            <person name="Dhami P."/>
            <person name="Dovey O."/>
            <person name="Faulkner L.M."/>
            <person name="Gribble S.M."/>
            <person name="Langford C.F."/>
            <person name="Pandian R.D."/>
            <person name="Porter K.M."/>
            <person name="Prigmore E."/>
        </authorList>
    </citation>
    <scope>NUCLEOTIDE SEQUENCE [LARGE SCALE GENOMIC DNA]</scope>
</reference>
<gene>
    <name evidence="1" type="primary">ACADM</name>
</gene>
<dbReference type="Bgee" id="ENSG00000117054">
    <property type="expression patterns" value="Expressed in jejunal mucosa and 206 other cell types or tissues"/>
</dbReference>